<dbReference type="InterPro" id="IPR020458">
    <property type="entry name" value="Znf_DskA_TraR_CS"/>
</dbReference>
<feature type="binding site" evidence="5">
    <location>
        <position position="103"/>
    </location>
    <ligand>
        <name>Zn(2+)</name>
        <dbReference type="ChEBI" id="CHEBI:29105"/>
    </ligand>
</feature>
<evidence type="ECO:0000256" key="5">
    <source>
        <dbReference type="HAMAP-Rule" id="MF_00926"/>
    </source>
</evidence>
<feature type="zinc finger region" description="dksA C4-type" evidence="6">
    <location>
        <begin position="103"/>
        <end position="127"/>
    </location>
</feature>
<comment type="similarity">
    <text evidence="5">Belongs to the DksA family.</text>
</comment>
<evidence type="ECO:0000313" key="10">
    <source>
        <dbReference type="Proteomes" id="UP001628193"/>
    </source>
</evidence>
<gene>
    <name evidence="5 9" type="primary">dksA</name>
    <name evidence="9" type="ORF">SIID45300_03306</name>
</gene>
<evidence type="ECO:0000256" key="1">
    <source>
        <dbReference type="ARBA" id="ARBA00022490"/>
    </source>
</evidence>
<dbReference type="PROSITE" id="PS51128">
    <property type="entry name" value="ZF_DKSA_2"/>
    <property type="match status" value="1"/>
</dbReference>
<evidence type="ECO:0000313" key="9">
    <source>
        <dbReference type="EMBL" id="GAB0058946.1"/>
    </source>
</evidence>
<dbReference type="InterPro" id="IPR000962">
    <property type="entry name" value="Znf_DskA_TraR"/>
</dbReference>
<comment type="subunit">
    <text evidence="5">Interacts directly with the RNA polymerase.</text>
</comment>
<dbReference type="InterPro" id="IPR012784">
    <property type="entry name" value="DksA_RNA_pol-bd"/>
</dbReference>
<dbReference type="EMBL" id="BAAFGK010000005">
    <property type="protein sequence ID" value="GAB0058946.1"/>
    <property type="molecule type" value="Genomic_DNA"/>
</dbReference>
<evidence type="ECO:0000256" key="2">
    <source>
        <dbReference type="ARBA" id="ARBA00022723"/>
    </source>
</evidence>
<comment type="caution">
    <text evidence="9">The sequence shown here is derived from an EMBL/GenBank/DDBJ whole genome shotgun (WGS) entry which is preliminary data.</text>
</comment>
<feature type="domain" description="DnaK suppressor protein DksA N-terminal" evidence="8">
    <location>
        <begin position="25"/>
        <end position="93"/>
    </location>
</feature>
<dbReference type="NCBIfam" id="TIGR02420">
    <property type="entry name" value="dksA"/>
    <property type="match status" value="1"/>
</dbReference>
<dbReference type="PANTHER" id="PTHR33823:SF2">
    <property type="entry name" value="RNA POLYMERASE-BINDING TRANSCRIPTION FACTOR DKSA"/>
    <property type="match status" value="1"/>
</dbReference>
<dbReference type="PROSITE" id="PS01102">
    <property type="entry name" value="ZF_DKSA_1"/>
    <property type="match status" value="1"/>
</dbReference>
<keyword evidence="2 5" id="KW-0479">Metal-binding</keyword>
<dbReference type="Proteomes" id="UP001628193">
    <property type="component" value="Unassembled WGS sequence"/>
</dbReference>
<dbReference type="PANTHER" id="PTHR33823">
    <property type="entry name" value="RNA POLYMERASE-BINDING TRANSCRIPTION FACTOR DKSA-RELATED"/>
    <property type="match status" value="1"/>
</dbReference>
<feature type="binding site" evidence="5">
    <location>
        <position position="127"/>
    </location>
    <ligand>
        <name>Zn(2+)</name>
        <dbReference type="ChEBI" id="CHEBI:29105"/>
    </ligand>
</feature>
<feature type="binding site" evidence="5">
    <location>
        <position position="124"/>
    </location>
    <ligand>
        <name>Zn(2+)</name>
        <dbReference type="ChEBI" id="CHEBI:29105"/>
    </ligand>
</feature>
<keyword evidence="1 5" id="KW-0963">Cytoplasm</keyword>
<reference evidence="9 10" key="1">
    <citation type="submission" date="2024-05" db="EMBL/GenBank/DDBJ databases">
        <authorList>
            <consortium name="Candidatus Magnetaquicoccaceae bacterium FCR-1 genome sequencing consortium"/>
            <person name="Shimoshige H."/>
            <person name="Shimamura S."/>
            <person name="Taoka A."/>
            <person name="Kobayashi H."/>
            <person name="Maekawa T."/>
        </authorList>
    </citation>
    <scope>NUCLEOTIDE SEQUENCE [LARGE SCALE GENOMIC DNA]</scope>
    <source>
        <strain evidence="9 10">FCR-1</strain>
    </source>
</reference>
<evidence type="ECO:0000256" key="6">
    <source>
        <dbReference type="PROSITE-ProRule" id="PRU00510"/>
    </source>
</evidence>
<feature type="binding site" evidence="5">
    <location>
        <position position="106"/>
    </location>
    <ligand>
        <name>Zn(2+)</name>
        <dbReference type="ChEBI" id="CHEBI:29105"/>
    </ligand>
</feature>
<dbReference type="Pfam" id="PF21157">
    <property type="entry name" value="DksA_N"/>
    <property type="match status" value="1"/>
</dbReference>
<comment type="subcellular location">
    <subcellularLocation>
        <location evidence="5">Cytoplasm</location>
    </subcellularLocation>
</comment>
<protein>
    <recommendedName>
        <fullName evidence="5">RNA polymerase-binding transcription factor DksA</fullName>
    </recommendedName>
</protein>
<comment type="function">
    <text evidence="5">Transcription factor that acts by binding directly to the RNA polymerase (RNAP). Required for negative regulation of rRNA expression and positive regulation of several amino acid biosynthesis promoters.</text>
</comment>
<evidence type="ECO:0000256" key="3">
    <source>
        <dbReference type="ARBA" id="ARBA00022771"/>
    </source>
</evidence>
<dbReference type="RefSeq" id="WP_420906663.1">
    <property type="nucleotide sequence ID" value="NZ_BAAFGK010000005.1"/>
</dbReference>
<dbReference type="Pfam" id="PF01258">
    <property type="entry name" value="zf-dskA_traR"/>
    <property type="match status" value="1"/>
</dbReference>
<evidence type="ECO:0000256" key="4">
    <source>
        <dbReference type="ARBA" id="ARBA00022833"/>
    </source>
</evidence>
<dbReference type="InterPro" id="IPR048489">
    <property type="entry name" value="DksA_N"/>
</dbReference>
<keyword evidence="3 5" id="KW-0863">Zinc-finger</keyword>
<dbReference type="Gene3D" id="1.20.120.910">
    <property type="entry name" value="DksA, coiled-coil domain"/>
    <property type="match status" value="1"/>
</dbReference>
<accession>A0ABQ0CDH5</accession>
<proteinExistence type="inferred from homology"/>
<dbReference type="HAMAP" id="MF_00926">
    <property type="entry name" value="DksA"/>
    <property type="match status" value="1"/>
</dbReference>
<evidence type="ECO:0000259" key="8">
    <source>
        <dbReference type="Pfam" id="PF21157"/>
    </source>
</evidence>
<name>A0ABQ0CDH5_9PROT</name>
<organism evidence="9 10">
    <name type="scientific">Candidatus Magnetaquiglobus chichijimensis</name>
    <dbReference type="NCBI Taxonomy" id="3141448"/>
    <lineage>
        <taxon>Bacteria</taxon>
        <taxon>Pseudomonadati</taxon>
        <taxon>Pseudomonadota</taxon>
        <taxon>Magnetococcia</taxon>
        <taxon>Magnetococcales</taxon>
        <taxon>Candidatus Magnetaquicoccaceae</taxon>
        <taxon>Candidatus Magnetaquiglobus</taxon>
    </lineage>
</organism>
<dbReference type="SUPFAM" id="SSF57716">
    <property type="entry name" value="Glucocorticoid receptor-like (DNA-binding domain)"/>
    <property type="match status" value="1"/>
</dbReference>
<feature type="domain" description="Zinc finger DksA/TraR C4-type" evidence="7">
    <location>
        <begin position="100"/>
        <end position="133"/>
    </location>
</feature>
<dbReference type="InterPro" id="IPR037187">
    <property type="entry name" value="DnaK_N"/>
</dbReference>
<evidence type="ECO:0000259" key="7">
    <source>
        <dbReference type="Pfam" id="PF01258"/>
    </source>
</evidence>
<reference evidence="9 10" key="2">
    <citation type="submission" date="2024-09" db="EMBL/GenBank/DDBJ databases">
        <title>Draft genome sequence of Candidatus Magnetaquicoccaceae bacterium FCR-1.</title>
        <authorList>
            <person name="Shimoshige H."/>
            <person name="Shimamura S."/>
            <person name="Taoka A."/>
            <person name="Kobayashi H."/>
            <person name="Maekawa T."/>
        </authorList>
    </citation>
    <scope>NUCLEOTIDE SEQUENCE [LARGE SCALE GENOMIC DNA]</scope>
    <source>
        <strain evidence="9 10">FCR-1</strain>
    </source>
</reference>
<keyword evidence="4 5" id="KW-0862">Zinc</keyword>
<dbReference type="SUPFAM" id="SSF109635">
    <property type="entry name" value="DnaK suppressor protein DksA, alpha-hairpin domain"/>
    <property type="match status" value="1"/>
</dbReference>
<keyword evidence="10" id="KW-1185">Reference proteome</keyword>
<sequence>MKIADIQLPEDYRPTEDEEYMSPNQRAYFRRLLLEWEQQLLEEAEKTVNIMTEEKAIFADPTDRASLETDRNFELRTRDRERKLISKIKRTIEALEEDEYGYCEECGVEIGLRRLEARPVTDLCISCKTTAERQEKVSRVTEEVHFES</sequence>